<dbReference type="SUPFAM" id="SSF56112">
    <property type="entry name" value="Protein kinase-like (PK-like)"/>
    <property type="match status" value="1"/>
</dbReference>
<dbReference type="SMART" id="SM00060">
    <property type="entry name" value="FN3"/>
    <property type="match status" value="7"/>
</dbReference>
<dbReference type="InterPro" id="IPR050964">
    <property type="entry name" value="Striated_Muscle_Regulatory"/>
</dbReference>
<dbReference type="InterPro" id="IPR017441">
    <property type="entry name" value="Protein_kinase_ATP_BS"/>
</dbReference>
<evidence type="ECO:0000256" key="1">
    <source>
        <dbReference type="ARBA" id="ARBA00004167"/>
    </source>
</evidence>
<gene>
    <name evidence="7" type="ORF">GDO81_008105</name>
</gene>
<dbReference type="FunFam" id="2.120.10.30:FF:000044">
    <property type="entry name" value="Tyrosine-protein kinase receptor"/>
    <property type="match status" value="1"/>
</dbReference>
<dbReference type="SMART" id="SM00135">
    <property type="entry name" value="LY"/>
    <property type="match status" value="3"/>
</dbReference>
<reference evidence="7" key="1">
    <citation type="thesis" date="2020" institute="ProQuest LLC" country="789 East Eisenhower Parkway, Ann Arbor, MI, USA">
        <title>Comparative Genomics and Chromosome Evolution.</title>
        <authorList>
            <person name="Mudd A.B."/>
        </authorList>
    </citation>
    <scope>NUCLEOTIDE SEQUENCE</scope>
    <source>
        <strain evidence="7">237g6f4</strain>
        <tissue evidence="7">Blood</tissue>
    </source>
</reference>
<comment type="caution">
    <text evidence="7">The sequence shown here is derived from an EMBL/GenBank/DDBJ whole genome shotgun (WGS) entry which is preliminary data.</text>
</comment>
<evidence type="ECO:0000313" key="7">
    <source>
        <dbReference type="EMBL" id="KAG8582548.1"/>
    </source>
</evidence>
<dbReference type="Gene3D" id="2.120.10.30">
    <property type="entry name" value="TolB, C-terminal domain"/>
    <property type="match status" value="3"/>
</dbReference>
<dbReference type="InterPro" id="IPR000033">
    <property type="entry name" value="LDLR_classB_rpt"/>
</dbReference>
<dbReference type="InterPro" id="IPR003961">
    <property type="entry name" value="FN3_dom"/>
</dbReference>
<dbReference type="PROSITE" id="PS50011">
    <property type="entry name" value="PROTEIN_KINASE_DOM"/>
    <property type="match status" value="1"/>
</dbReference>
<organism evidence="7 8">
    <name type="scientific">Engystomops pustulosus</name>
    <name type="common">Tungara frog</name>
    <name type="synonym">Physalaemus pustulosus</name>
    <dbReference type="NCBI Taxonomy" id="76066"/>
    <lineage>
        <taxon>Eukaryota</taxon>
        <taxon>Metazoa</taxon>
        <taxon>Chordata</taxon>
        <taxon>Craniata</taxon>
        <taxon>Vertebrata</taxon>
        <taxon>Euteleostomi</taxon>
        <taxon>Amphibia</taxon>
        <taxon>Batrachia</taxon>
        <taxon>Anura</taxon>
        <taxon>Neobatrachia</taxon>
        <taxon>Hyloidea</taxon>
        <taxon>Leptodactylidae</taxon>
        <taxon>Leiuperinae</taxon>
        <taxon>Engystomops</taxon>
    </lineage>
</organism>
<evidence type="ECO:0000259" key="6">
    <source>
        <dbReference type="PROSITE" id="PS50853"/>
    </source>
</evidence>
<keyword evidence="2" id="KW-0677">Repeat</keyword>
<name>A0AAV7CDX9_ENGPU</name>
<feature type="non-terminal residue" evidence="7">
    <location>
        <position position="1835"/>
    </location>
</feature>
<evidence type="ECO:0000259" key="5">
    <source>
        <dbReference type="PROSITE" id="PS50011"/>
    </source>
</evidence>
<dbReference type="PROSITE" id="PS50853">
    <property type="entry name" value="FN3"/>
    <property type="match status" value="3"/>
</dbReference>
<feature type="domain" description="Fibronectin type-III" evidence="6">
    <location>
        <begin position="416"/>
        <end position="514"/>
    </location>
</feature>
<dbReference type="GO" id="GO:0016020">
    <property type="term" value="C:membrane"/>
    <property type="evidence" value="ECO:0007669"/>
    <property type="project" value="UniProtKB-SubCell"/>
</dbReference>
<dbReference type="Gene3D" id="2.60.40.10">
    <property type="entry name" value="Immunoglobulins"/>
    <property type="match status" value="3"/>
</dbReference>
<evidence type="ECO:0000256" key="2">
    <source>
        <dbReference type="ARBA" id="ARBA00022737"/>
    </source>
</evidence>
<dbReference type="SUPFAM" id="SSF49265">
    <property type="entry name" value="Fibronectin type III"/>
    <property type="match status" value="4"/>
</dbReference>
<dbReference type="InterPro" id="IPR036116">
    <property type="entry name" value="FN3_sf"/>
</dbReference>
<accession>A0AAV7CDX9</accession>
<sequence length="1835" mass="207394">MPAATCQSSQIALWSVVVLVFGNWLFLQGSAQIILCDVQCHYVKMTYSDVQDNLEDCNIVPTPPFVSFIGSHNVTLRWNPGNVSGTTYMIQHKYASIPSEWQNTKHYFNLYRFSITAVNKEGEGPAAEANITTLGPTVPDKSQWFFISRNDTLKHWENLKNNVHEAQCLTTRSRIHSVSVNVHTQAVFFSEDNYIWYKEASKISESSGLKTFYIGHWTVTSLSIDWLNEKIYFIMDKQIHTCSLMNCTSTAIISLQDVQDPKKIGVDPYNGYLFLLMEDGIHRMILPEPSIKSNITEHIVKHNDIQDFILTVQSKRIVYAWKIAPDTFHLMSAFLDGSDDKRLRQIHDDSILGIKSFLYFNDFLMYTDGDTVWYEEMFMGSYWYNVYLLTCNRADTSSSDYNNLVLYGQSTQPVPFPGIPEDVLVVFGTKSVQVFWKPPKLTVGTSPTAWQKWKYGVSILSEHGIEQTVSNISLTQIIVTGLEESTHYQVRVQASSPAGESKWTEPVAGTTLCPVEEDPYLFALGSNGIWRQPLDRFGPGQLISDKLRHVVDLDWYNGTIYWSNETGHVHLWNINSISDFSALHVPDIRRAGPLTFDWIGQSIYWAERVNPKIYRTSLKTHTSETVKAIRYLVNDLTVDSVNAFLYWTTDYTVESSRLNGQNYVVIQNVTLLANTQVVALTLNIKGGDIYWIVRNGLHINMYHANIQTEGSLYMKITEHESWAYSEISQNALIFHCNRLFWINGQNYVTVQEVNQSSCTPISQPAEFSSFILGVNALKPLPGNFSNAPQVLPEIILSSSFKIRGNYSDFLIQWMEPSNTEYGTLFYCVESRMLQELLGTKYDNCITAETYMESFFIVKGLEPYTEFDFAVTPYTYWARGPTTLLILRAPQGVPSPPLNPRVYRLQNDNIFDITDVRVELRWDPPVKSNGVLINFAISYRVINESEFSQRLGSWVTVNTTLSGSFILHNLPPGLLQFQVQAYTSAGPGPFSEVAEALISDIHPPPVLITASSNTITFIDVDRKQALWNLKAENLRTISYIAHNEKFFYLDNDTLFLSDLKSLSTVPLLEDGRLSECQSMTVDWIARHIYVMVHSEENGTQLFFIDLERQEKVLNHLNTTEISPKINLHTILAYPLLSRIYWIESLENGNRLSFYDLVNDTIVSIFGYYKKVVPITSNCDCYEKNCALGTLLAMDNTGWNNSYIFFLCNVTEIWTSDLDGCHCWKVNSVPLLPGASITSLSVDEYYIYWITENNENTNVYYASKMTMLSVLLETIQENVQITAYSTALQPFPDKGCLKLVPHIEKPTILSTTNTSITLNLPSVITEVICPLIRSCTTTYKVKHRKLLDEDHILAPDSVDAHSTILEFQEQLATISGLQPFSIYEFEVNAINYYSFLLDQQPLAATVTGRTAYGVPEAAVITNLTILSDSLVNITWAEPSKPNGPLDIIRYQIKTTSFLLSPNSPWTRSEFPNEALSWSLNNLQSGTDYGFKVLAFHPEEDWYSESRVVYDRTFNSPAAPHNIVPGNISLKLEWKAPEVSIQEFWFLLKELTSHNVYKPTHQHCANGSVWTCTLIGVVPNTVYQVQAMVLFFTGVQSMSHPSNFTTLGLLFPVIGFTTGNNRFYILIDLITDIKELAQWTQAYNGSCSDICVWKSKALDGIFQFRAVAANMIGLGNYSGISEDILLYTEDSSPDNVGIIVGSVLGMLLVLVVLTVFVIYKRLKLKKHSQNKETIGIIKEDKELAMLRGVSNAVGLANACYAVSTLPTKSEIDNLPNFPREHLELCVFLGSGAFGEVYQGIAVDILGSGTGNYKVAVKTLKSDATDQEKVEFLKEAHLM</sequence>
<dbReference type="FunFam" id="2.60.40.10:FF:001018">
    <property type="entry name" value="Tyrosine-protein kinase receptor"/>
    <property type="match status" value="1"/>
</dbReference>
<dbReference type="GO" id="GO:0004672">
    <property type="term" value="F:protein kinase activity"/>
    <property type="evidence" value="ECO:0007669"/>
    <property type="project" value="InterPro"/>
</dbReference>
<keyword evidence="4" id="KW-1133">Transmembrane helix</keyword>
<dbReference type="InterPro" id="IPR011009">
    <property type="entry name" value="Kinase-like_dom_sf"/>
</dbReference>
<dbReference type="CDD" id="cd00063">
    <property type="entry name" value="FN3"/>
    <property type="match status" value="3"/>
</dbReference>
<keyword evidence="4" id="KW-0812">Transmembrane</keyword>
<protein>
    <recommendedName>
        <fullName evidence="9">Tyrosine-protein kinase receptor</fullName>
    </recommendedName>
</protein>
<keyword evidence="3" id="KW-0067">ATP-binding</keyword>
<feature type="domain" description="Protein kinase" evidence="5">
    <location>
        <begin position="1779"/>
        <end position="1835"/>
    </location>
</feature>
<dbReference type="InterPro" id="IPR001245">
    <property type="entry name" value="Ser-Thr/Tyr_kinase_cat_dom"/>
</dbReference>
<feature type="domain" description="Fibronectin type-III" evidence="6">
    <location>
        <begin position="1412"/>
        <end position="1516"/>
    </location>
</feature>
<dbReference type="InterPro" id="IPR000719">
    <property type="entry name" value="Prot_kinase_dom"/>
</dbReference>
<comment type="subcellular location">
    <subcellularLocation>
        <location evidence="1">Membrane</location>
        <topology evidence="1">Single-pass membrane protein</topology>
    </subcellularLocation>
</comment>
<dbReference type="InterPro" id="IPR013783">
    <property type="entry name" value="Ig-like_fold"/>
</dbReference>
<dbReference type="Pfam" id="PF07714">
    <property type="entry name" value="PK_Tyr_Ser-Thr"/>
    <property type="match status" value="1"/>
</dbReference>
<evidence type="ECO:0008006" key="9">
    <source>
        <dbReference type="Google" id="ProtNLM"/>
    </source>
</evidence>
<dbReference type="PANTHER" id="PTHR13817">
    <property type="entry name" value="TITIN"/>
    <property type="match status" value="1"/>
</dbReference>
<feature type="transmembrane region" description="Helical" evidence="4">
    <location>
        <begin position="12"/>
        <end position="35"/>
    </location>
</feature>
<feature type="transmembrane region" description="Helical" evidence="4">
    <location>
        <begin position="1693"/>
        <end position="1716"/>
    </location>
</feature>
<keyword evidence="3" id="KW-0547">Nucleotide-binding</keyword>
<evidence type="ECO:0000256" key="4">
    <source>
        <dbReference type="SAM" id="Phobius"/>
    </source>
</evidence>
<proteinExistence type="predicted"/>
<keyword evidence="4" id="KW-0472">Membrane</keyword>
<feature type="binding site" evidence="3">
    <location>
        <position position="1814"/>
    </location>
    <ligand>
        <name>ATP</name>
        <dbReference type="ChEBI" id="CHEBI:30616"/>
    </ligand>
</feature>
<dbReference type="Proteomes" id="UP000824782">
    <property type="component" value="Unassembled WGS sequence"/>
</dbReference>
<dbReference type="EMBL" id="WNYA01000003">
    <property type="protein sequence ID" value="KAG8582548.1"/>
    <property type="molecule type" value="Genomic_DNA"/>
</dbReference>
<dbReference type="PANTHER" id="PTHR13817:SF73">
    <property type="entry name" value="FIBRONECTIN TYPE-III DOMAIN-CONTAINING PROTEIN"/>
    <property type="match status" value="1"/>
</dbReference>
<dbReference type="SUPFAM" id="SSF63825">
    <property type="entry name" value="YWTD domain"/>
    <property type="match status" value="3"/>
</dbReference>
<dbReference type="Pfam" id="PF00041">
    <property type="entry name" value="fn3"/>
    <property type="match status" value="2"/>
</dbReference>
<evidence type="ECO:0000313" key="8">
    <source>
        <dbReference type="Proteomes" id="UP000824782"/>
    </source>
</evidence>
<keyword evidence="8" id="KW-1185">Reference proteome</keyword>
<dbReference type="InterPro" id="IPR011042">
    <property type="entry name" value="6-blade_b-propeller_TolB-like"/>
</dbReference>
<dbReference type="Gene3D" id="3.30.200.20">
    <property type="entry name" value="Phosphorylase Kinase, domain 1"/>
    <property type="match status" value="1"/>
</dbReference>
<evidence type="ECO:0000256" key="3">
    <source>
        <dbReference type="PROSITE-ProRule" id="PRU10141"/>
    </source>
</evidence>
<feature type="domain" description="Fibronectin type-III" evidence="6">
    <location>
        <begin position="895"/>
        <end position="1003"/>
    </location>
</feature>
<dbReference type="PROSITE" id="PS00107">
    <property type="entry name" value="PROTEIN_KINASE_ATP"/>
    <property type="match status" value="1"/>
</dbReference>
<dbReference type="GO" id="GO:0005524">
    <property type="term" value="F:ATP binding"/>
    <property type="evidence" value="ECO:0007669"/>
    <property type="project" value="UniProtKB-UniRule"/>
</dbReference>